<keyword evidence="1" id="KW-0472">Membrane</keyword>
<dbReference type="SUPFAM" id="SSF88713">
    <property type="entry name" value="Glycoside hydrolase/deacetylase"/>
    <property type="match status" value="1"/>
</dbReference>
<dbReference type="GO" id="GO:0016810">
    <property type="term" value="F:hydrolase activity, acting on carbon-nitrogen (but not peptide) bonds"/>
    <property type="evidence" value="ECO:0007669"/>
    <property type="project" value="InterPro"/>
</dbReference>
<name>A0A372LF06_9BACI</name>
<dbReference type="PANTHER" id="PTHR10587">
    <property type="entry name" value="GLYCOSYL TRANSFERASE-RELATED"/>
    <property type="match status" value="1"/>
</dbReference>
<keyword evidence="1" id="KW-1133">Transmembrane helix</keyword>
<dbReference type="GO" id="GO:0005975">
    <property type="term" value="P:carbohydrate metabolic process"/>
    <property type="evidence" value="ECO:0007669"/>
    <property type="project" value="InterPro"/>
</dbReference>
<accession>A0A372LF06</accession>
<protein>
    <submittedName>
        <fullName evidence="3">Polysaccharide deacetylase family protein</fullName>
    </submittedName>
</protein>
<evidence type="ECO:0000313" key="3">
    <source>
        <dbReference type="EMBL" id="RFU64895.1"/>
    </source>
</evidence>
<proteinExistence type="predicted"/>
<dbReference type="Gene3D" id="3.20.20.370">
    <property type="entry name" value="Glycoside hydrolase/deacetylase"/>
    <property type="match status" value="1"/>
</dbReference>
<sequence>MKGIFKVAIIGLIILLFIFYTIIPTVLIRKKSIGITKRLLEQKTLSLTFDDGPDPIYTIQLLDLLKKYGVKATFFVVGHKVERHPEIIERMHKEGHTIGIHHYQHVSSWFLTPFALKKQLIKTEKAIRECIKEDVIFYRPPWGHFNVFTLLLSRKYQIIMWSDIFSDWKVHKVKGSLLERLRATNDSGSVLLLHDSGDTFGADIEAPRYMLESLEVYLKESKQRGLTFTSLHEAYQNRHIKRVI</sequence>
<evidence type="ECO:0000313" key="4">
    <source>
        <dbReference type="Proteomes" id="UP000262939"/>
    </source>
</evidence>
<dbReference type="Proteomes" id="UP000262939">
    <property type="component" value="Unassembled WGS sequence"/>
</dbReference>
<reference evidence="3 4" key="1">
    <citation type="submission" date="2018-08" db="EMBL/GenBank/DDBJ databases">
        <title>Bacillus chawlae sp. nov., Bacillus glennii sp. nov., and Bacillus saganii sp. nov. Isolated from the Vehicle Assembly Building at Kennedy Space Center where the Viking Spacecraft were Assembled.</title>
        <authorList>
            <person name="Seuylemezian A."/>
            <person name="Vaishampayan P."/>
        </authorList>
    </citation>
    <scope>NUCLEOTIDE SEQUENCE [LARGE SCALE GENOMIC DNA]</scope>
    <source>
        <strain evidence="3 4">V44-8</strain>
    </source>
</reference>
<dbReference type="PROSITE" id="PS51677">
    <property type="entry name" value="NODB"/>
    <property type="match status" value="1"/>
</dbReference>
<organism evidence="3 4">
    <name type="scientific">Peribacillus glennii</name>
    <dbReference type="NCBI Taxonomy" id="2303991"/>
    <lineage>
        <taxon>Bacteria</taxon>
        <taxon>Bacillati</taxon>
        <taxon>Bacillota</taxon>
        <taxon>Bacilli</taxon>
        <taxon>Bacillales</taxon>
        <taxon>Bacillaceae</taxon>
        <taxon>Peribacillus</taxon>
    </lineage>
</organism>
<dbReference type="OrthoDB" id="9812065at2"/>
<dbReference type="InterPro" id="IPR011330">
    <property type="entry name" value="Glyco_hydro/deAcase_b/a-brl"/>
</dbReference>
<feature type="domain" description="NodB homology" evidence="2">
    <location>
        <begin position="43"/>
        <end position="229"/>
    </location>
</feature>
<dbReference type="AlphaFoldDB" id="A0A372LF06"/>
<dbReference type="RefSeq" id="WP_117321071.1">
    <property type="nucleotide sequence ID" value="NZ_QVTD01000003.1"/>
</dbReference>
<dbReference type="InterPro" id="IPR002509">
    <property type="entry name" value="NODB_dom"/>
</dbReference>
<dbReference type="InterPro" id="IPR050248">
    <property type="entry name" value="Polysacc_deacetylase_ArnD"/>
</dbReference>
<comment type="caution">
    <text evidence="3">The sequence shown here is derived from an EMBL/GenBank/DDBJ whole genome shotgun (WGS) entry which is preliminary data.</text>
</comment>
<dbReference type="CDD" id="cd10959">
    <property type="entry name" value="CE4_NodB_like_3"/>
    <property type="match status" value="1"/>
</dbReference>
<dbReference type="EMBL" id="QVTD01000003">
    <property type="protein sequence ID" value="RFU64895.1"/>
    <property type="molecule type" value="Genomic_DNA"/>
</dbReference>
<evidence type="ECO:0000256" key="1">
    <source>
        <dbReference type="SAM" id="Phobius"/>
    </source>
</evidence>
<keyword evidence="4" id="KW-1185">Reference proteome</keyword>
<dbReference type="Pfam" id="PF01522">
    <property type="entry name" value="Polysacc_deac_1"/>
    <property type="match status" value="1"/>
</dbReference>
<feature type="transmembrane region" description="Helical" evidence="1">
    <location>
        <begin position="6"/>
        <end position="28"/>
    </location>
</feature>
<gene>
    <name evidence="3" type="ORF">D0466_02950</name>
</gene>
<keyword evidence="1" id="KW-0812">Transmembrane</keyword>
<evidence type="ECO:0000259" key="2">
    <source>
        <dbReference type="PROSITE" id="PS51677"/>
    </source>
</evidence>